<dbReference type="HOGENOM" id="CLU_006704_0_1_1"/>
<dbReference type="SUPFAM" id="SSF56059">
    <property type="entry name" value="Glutathione synthetase ATP-binding domain-like"/>
    <property type="match status" value="1"/>
</dbReference>
<dbReference type="EMBL" id="DS235315">
    <property type="protein sequence ID" value="EEB14624.1"/>
    <property type="molecule type" value="Genomic_DNA"/>
</dbReference>
<evidence type="ECO:0000256" key="5">
    <source>
        <dbReference type="ARBA" id="ARBA00041448"/>
    </source>
</evidence>
<keyword evidence="10" id="KW-1185">Reference proteome</keyword>
<dbReference type="eggNOG" id="KOG2157">
    <property type="taxonomic scope" value="Eukaryota"/>
</dbReference>
<dbReference type="GO" id="GO:0005524">
    <property type="term" value="F:ATP binding"/>
    <property type="evidence" value="ECO:0007669"/>
    <property type="project" value="UniProtKB-KW"/>
</dbReference>
<evidence type="ECO:0000313" key="8">
    <source>
        <dbReference type="EMBL" id="EEB14624.1"/>
    </source>
</evidence>
<evidence type="ECO:0000313" key="10">
    <source>
        <dbReference type="Proteomes" id="UP000009046"/>
    </source>
</evidence>
<evidence type="ECO:0000256" key="7">
    <source>
        <dbReference type="SAM" id="MobiDB-lite"/>
    </source>
</evidence>
<protein>
    <recommendedName>
        <fullName evidence="5">Tubulin--tyrosine ligase-like protein 5</fullName>
    </recommendedName>
</protein>
<organism>
    <name type="scientific">Pediculus humanus subsp. corporis</name>
    <name type="common">Body louse</name>
    <dbReference type="NCBI Taxonomy" id="121224"/>
    <lineage>
        <taxon>Eukaryota</taxon>
        <taxon>Metazoa</taxon>
        <taxon>Ecdysozoa</taxon>
        <taxon>Arthropoda</taxon>
        <taxon>Hexapoda</taxon>
        <taxon>Insecta</taxon>
        <taxon>Pterygota</taxon>
        <taxon>Neoptera</taxon>
        <taxon>Paraneoptera</taxon>
        <taxon>Psocodea</taxon>
        <taxon>Troctomorpha</taxon>
        <taxon>Phthiraptera</taxon>
        <taxon>Anoplura</taxon>
        <taxon>Pediculidae</taxon>
        <taxon>Pediculus</taxon>
    </lineage>
</organism>
<gene>
    <name evidence="9" type="primary">8235921</name>
    <name evidence="8" type="ORF">Phum_PHUM313700</name>
</gene>
<dbReference type="Proteomes" id="UP000009046">
    <property type="component" value="Unassembled WGS sequence"/>
</dbReference>
<name>E0VML8_PEDHC</name>
<dbReference type="CTD" id="8235921"/>
<dbReference type="GO" id="GO:0000226">
    <property type="term" value="P:microtubule cytoskeleton organization"/>
    <property type="evidence" value="ECO:0007669"/>
    <property type="project" value="TreeGrafter"/>
</dbReference>
<dbReference type="Pfam" id="PF03133">
    <property type="entry name" value="TTL"/>
    <property type="match status" value="1"/>
</dbReference>
<dbReference type="GO" id="GO:0015631">
    <property type="term" value="F:tubulin binding"/>
    <property type="evidence" value="ECO:0007669"/>
    <property type="project" value="TreeGrafter"/>
</dbReference>
<feature type="compositionally biased region" description="Low complexity" evidence="7">
    <location>
        <begin position="308"/>
        <end position="330"/>
    </location>
</feature>
<proteinExistence type="inferred from homology"/>
<evidence type="ECO:0000313" key="9">
    <source>
        <dbReference type="EnsemblMetazoa" id="PHUM313700-PA"/>
    </source>
</evidence>
<dbReference type="PROSITE" id="PS51221">
    <property type="entry name" value="TTL"/>
    <property type="match status" value="1"/>
</dbReference>
<dbReference type="RefSeq" id="XP_002427362.1">
    <property type="nucleotide sequence ID" value="XM_002427317.1"/>
</dbReference>
<dbReference type="KEGG" id="phu:Phum_PHUM313700"/>
<dbReference type="GO" id="GO:0036064">
    <property type="term" value="C:ciliary basal body"/>
    <property type="evidence" value="ECO:0007669"/>
    <property type="project" value="TreeGrafter"/>
</dbReference>
<dbReference type="GO" id="GO:0070740">
    <property type="term" value="F:tubulin-glutamic acid ligase activity"/>
    <property type="evidence" value="ECO:0007669"/>
    <property type="project" value="TreeGrafter"/>
</dbReference>
<dbReference type="STRING" id="121224.E0VML8"/>
<keyword evidence="2" id="KW-0436">Ligase</keyword>
<reference evidence="8" key="2">
    <citation type="submission" date="2007-04" db="EMBL/GenBank/DDBJ databases">
        <title>The genome of the human body louse.</title>
        <authorList>
            <consortium name="The Human Body Louse Genome Consortium"/>
            <person name="Kirkness E."/>
            <person name="Walenz B."/>
            <person name="Hass B."/>
            <person name="Bruggner R."/>
            <person name="Strausberg R."/>
        </authorList>
    </citation>
    <scope>NUCLEOTIDE SEQUENCE</scope>
    <source>
        <strain evidence="8">USDA</strain>
    </source>
</reference>
<keyword evidence="4" id="KW-0067">ATP-binding</keyword>
<dbReference type="GeneID" id="8235921"/>
<dbReference type="OMA" id="RRANECH"/>
<dbReference type="FunCoup" id="E0VML8">
    <property type="interactions" value="514"/>
</dbReference>
<dbReference type="InterPro" id="IPR004344">
    <property type="entry name" value="TTL/TTLL_fam"/>
</dbReference>
<dbReference type="EnsemblMetazoa" id="PHUM313700-RA">
    <property type="protein sequence ID" value="PHUM313700-PA"/>
    <property type="gene ID" value="PHUM313700"/>
</dbReference>
<dbReference type="OrthoDB" id="2016263at2759"/>
<dbReference type="PANTHER" id="PTHR12241">
    <property type="entry name" value="TUBULIN POLYGLUTAMYLASE"/>
    <property type="match status" value="1"/>
</dbReference>
<accession>E0VML8</accession>
<dbReference type="PANTHER" id="PTHR12241:SF145">
    <property type="entry name" value="TUBULIN POLYGLUTAMYLASE TTLL5"/>
    <property type="match status" value="1"/>
</dbReference>
<dbReference type="InParanoid" id="E0VML8"/>
<evidence type="ECO:0000256" key="6">
    <source>
        <dbReference type="ARBA" id="ARBA00049274"/>
    </source>
</evidence>
<evidence type="ECO:0000256" key="1">
    <source>
        <dbReference type="ARBA" id="ARBA00006820"/>
    </source>
</evidence>
<feature type="region of interest" description="Disordered" evidence="7">
    <location>
        <begin position="308"/>
        <end position="331"/>
    </location>
</feature>
<keyword evidence="3" id="KW-0547">Nucleotide-binding</keyword>
<comment type="similarity">
    <text evidence="1">Belongs to the tubulin--tyrosine ligase family.</text>
</comment>
<sequence length="696" mass="79541">MKAHQLQSLRSHQKVNHFPRSYELTRKDRLYKNIERVQRLQGFKYFDFIPQTFVLPGDYKELCLFHHRIRGPWIVKPVASSRGRGIYIVNSPDQIPADETLVVAKYIDDPLLVDGYKCDLRLYVAVTSYNPLVIYLYEEGLVRLATVKYESSGQHLWNPCMHLCNYSINKYHEDYIKSEDPEAEDVGHKWTLSALLRHLKSEGKDISLLMQKIEDVIIKAILSVTPTIVAAARFVPHPRNCFELYGFDILIDSTLKPWLLEVNLSPSLGCDSPLDVRIKSAMLTDLLTLIGLPVVDPMVQHPVVVVSSSSSSNNNNNINNNNNSNNNNVNAKTVRRVDTADNKNNKNFKIPLNLSVDDLRMINALQSEHNRRGGFLRIFPSAESWKLYSGLLDLAKLFFNYVFFSLWNPASGLLNLGNYVAQKQFNTHNYNLILHQKLFPDLDKCPVDRLPKYERALTQCSRRPLTAASIFASSNDKENILDHKYAKECKMELKKCMEKGCQLSTNQARRAFSQYLQQVLSKLGPPLEGPNTPAELCLKFLMRAAGNLRSPFFVKVPSNKLVGKDRVAVIAKQLNDYLQTYNRETELYYSNAASANQVPDSRFRSFLRSASETDVEEILFLHMKSSKCCHSFLGRCCSPSFTNLKFHSLLQVLPQLCAYNPSKPNECCFREVLSKTLPKNFRSRPSRSSHRSDIEV</sequence>
<evidence type="ECO:0000256" key="2">
    <source>
        <dbReference type="ARBA" id="ARBA00022598"/>
    </source>
</evidence>
<evidence type="ECO:0000256" key="4">
    <source>
        <dbReference type="ARBA" id="ARBA00022840"/>
    </source>
</evidence>
<dbReference type="Gene3D" id="3.30.470.20">
    <property type="entry name" value="ATP-grasp fold, B domain"/>
    <property type="match status" value="1"/>
</dbReference>
<dbReference type="EMBL" id="AAZO01003639">
    <property type="status" value="NOT_ANNOTATED_CDS"/>
    <property type="molecule type" value="Genomic_DNA"/>
</dbReference>
<evidence type="ECO:0000256" key="3">
    <source>
        <dbReference type="ARBA" id="ARBA00022741"/>
    </source>
</evidence>
<reference evidence="8" key="1">
    <citation type="submission" date="2007-04" db="EMBL/GenBank/DDBJ databases">
        <title>Annotation of Pediculus humanus corporis strain USDA.</title>
        <authorList>
            <person name="Kirkness E."/>
            <person name="Hannick L."/>
            <person name="Hass B."/>
            <person name="Bruggner R."/>
            <person name="Lawson D."/>
            <person name="Bidwell S."/>
            <person name="Joardar V."/>
            <person name="Caler E."/>
            <person name="Walenz B."/>
            <person name="Inman J."/>
            <person name="Schobel S."/>
            <person name="Galinsky K."/>
            <person name="Amedeo P."/>
            <person name="Strausberg R."/>
        </authorList>
    </citation>
    <scope>NUCLEOTIDE SEQUENCE</scope>
    <source>
        <strain evidence="8">USDA</strain>
    </source>
</reference>
<comment type="catalytic activity">
    <reaction evidence="6">
        <text>L-glutamyl-[protein] + L-glutamate + ATP = gamma-L-glutamyl-L-glutamyl-[protein] + ADP + phosphate + H(+)</text>
        <dbReference type="Rhea" id="RHEA:60144"/>
        <dbReference type="Rhea" id="RHEA-COMP:10208"/>
        <dbReference type="Rhea" id="RHEA-COMP:15517"/>
        <dbReference type="ChEBI" id="CHEBI:15378"/>
        <dbReference type="ChEBI" id="CHEBI:29973"/>
        <dbReference type="ChEBI" id="CHEBI:29985"/>
        <dbReference type="ChEBI" id="CHEBI:30616"/>
        <dbReference type="ChEBI" id="CHEBI:43474"/>
        <dbReference type="ChEBI" id="CHEBI:143622"/>
        <dbReference type="ChEBI" id="CHEBI:456216"/>
    </reaction>
    <physiologicalReaction direction="left-to-right" evidence="6">
        <dbReference type="Rhea" id="RHEA:60145"/>
    </physiologicalReaction>
</comment>
<reference evidence="9" key="3">
    <citation type="submission" date="2020-05" db="UniProtKB">
        <authorList>
            <consortium name="EnsemblMetazoa"/>
        </authorList>
    </citation>
    <scope>IDENTIFICATION</scope>
    <source>
        <strain evidence="9">USDA</strain>
    </source>
</reference>
<dbReference type="AlphaFoldDB" id="E0VML8"/>
<dbReference type="VEuPathDB" id="VectorBase:PHUM313700"/>